<name>A0AAD9V075_ACRCE</name>
<dbReference type="EMBL" id="JARQWQ010000056">
    <property type="protein sequence ID" value="KAK2556368.1"/>
    <property type="molecule type" value="Genomic_DNA"/>
</dbReference>
<accession>A0AAD9V075</accession>
<dbReference type="PANTHER" id="PTHR34524:SF6">
    <property type="entry name" value="CALCYPHOSINE LIKE"/>
    <property type="match status" value="1"/>
</dbReference>
<dbReference type="PANTHER" id="PTHR34524">
    <property type="entry name" value="CALCYPHOSIN"/>
    <property type="match status" value="1"/>
</dbReference>
<proteinExistence type="predicted"/>
<dbReference type="InterPro" id="IPR018247">
    <property type="entry name" value="EF_Hand_1_Ca_BS"/>
</dbReference>
<keyword evidence="1" id="KW-0479">Metal-binding</keyword>
<dbReference type="InterPro" id="IPR011992">
    <property type="entry name" value="EF-hand-dom_pair"/>
</dbReference>
<gene>
    <name evidence="5" type="ORF">P5673_021595</name>
</gene>
<comment type="caution">
    <text evidence="5">The sequence shown here is derived from an EMBL/GenBank/DDBJ whole genome shotgun (WGS) entry which is preliminary data.</text>
</comment>
<dbReference type="Proteomes" id="UP001249851">
    <property type="component" value="Unassembled WGS sequence"/>
</dbReference>
<dbReference type="Pfam" id="PF13499">
    <property type="entry name" value="EF-hand_7"/>
    <property type="match status" value="2"/>
</dbReference>
<evidence type="ECO:0000256" key="2">
    <source>
        <dbReference type="ARBA" id="ARBA00022737"/>
    </source>
</evidence>
<dbReference type="PRINTS" id="PR01697">
    <property type="entry name" value="PARVALBUMIN"/>
</dbReference>
<evidence type="ECO:0000256" key="3">
    <source>
        <dbReference type="ARBA" id="ARBA00022837"/>
    </source>
</evidence>
<feature type="domain" description="EF-hand" evidence="4">
    <location>
        <begin position="90"/>
        <end position="125"/>
    </location>
</feature>
<dbReference type="CDD" id="cd00051">
    <property type="entry name" value="EFh"/>
    <property type="match status" value="1"/>
</dbReference>
<reference evidence="5" key="2">
    <citation type="journal article" date="2023" name="Science">
        <title>Genomic signatures of disease resistance in endangered staghorn corals.</title>
        <authorList>
            <person name="Vollmer S.V."/>
            <person name="Selwyn J.D."/>
            <person name="Despard B.A."/>
            <person name="Roesel C.L."/>
        </authorList>
    </citation>
    <scope>NUCLEOTIDE SEQUENCE</scope>
    <source>
        <strain evidence="5">K2</strain>
    </source>
</reference>
<feature type="domain" description="EF-hand" evidence="4">
    <location>
        <begin position="129"/>
        <end position="163"/>
    </location>
</feature>
<dbReference type="AlphaFoldDB" id="A0AAD9V075"/>
<keyword evidence="2" id="KW-0677">Repeat</keyword>
<dbReference type="GO" id="GO:0005509">
    <property type="term" value="F:calcium ion binding"/>
    <property type="evidence" value="ECO:0007669"/>
    <property type="project" value="InterPro"/>
</dbReference>
<evidence type="ECO:0000313" key="6">
    <source>
        <dbReference type="Proteomes" id="UP001249851"/>
    </source>
</evidence>
<keyword evidence="3" id="KW-0106">Calcium</keyword>
<dbReference type="FunFam" id="1.10.238.10:FF:000001">
    <property type="entry name" value="Calmodulin 1"/>
    <property type="match status" value="1"/>
</dbReference>
<dbReference type="PROSITE" id="PS50222">
    <property type="entry name" value="EF_HAND_2"/>
    <property type="match status" value="4"/>
</dbReference>
<feature type="domain" description="EF-hand" evidence="4">
    <location>
        <begin position="11"/>
        <end position="46"/>
    </location>
</feature>
<evidence type="ECO:0000313" key="5">
    <source>
        <dbReference type="EMBL" id="KAK2556368.1"/>
    </source>
</evidence>
<dbReference type="InterPro" id="IPR051581">
    <property type="entry name" value="Ca-bind"/>
</dbReference>
<dbReference type="PROSITE" id="PS00018">
    <property type="entry name" value="EF_HAND_1"/>
    <property type="match status" value="3"/>
</dbReference>
<evidence type="ECO:0000259" key="4">
    <source>
        <dbReference type="PROSITE" id="PS50222"/>
    </source>
</evidence>
<dbReference type="Gene3D" id="1.10.238.10">
    <property type="entry name" value="EF-hand"/>
    <property type="match status" value="2"/>
</dbReference>
<reference evidence="5" key="1">
    <citation type="journal article" date="2023" name="G3 (Bethesda)">
        <title>Whole genome assembly and annotation of the endangered Caribbean coral Acropora cervicornis.</title>
        <authorList>
            <person name="Selwyn J.D."/>
            <person name="Vollmer S.V."/>
        </authorList>
    </citation>
    <scope>NUCLEOTIDE SEQUENCE</scope>
    <source>
        <strain evidence="5">K2</strain>
    </source>
</reference>
<dbReference type="InterPro" id="IPR002048">
    <property type="entry name" value="EF_hand_dom"/>
</dbReference>
<sequence length="163" mass="18446">MSGKSLFCSDVPDVVIKSNFEKYDKDGSNVLEKNEMLAMLRDLGLDEKQAEVCFMMIDKDGSTSVSKHEFMEWFKSGEGVKFVDDQERYAFVRGVADAFKLYDRDASGTIDRDEFRALLATGGKDWQSLSEEEIEKALRNVDKDGSGTVSFPEFLAWMDSFKA</sequence>
<dbReference type="SMART" id="SM00054">
    <property type="entry name" value="EFh"/>
    <property type="match status" value="4"/>
</dbReference>
<protein>
    <submittedName>
        <fullName evidence="5">Calmodulin</fullName>
    </submittedName>
</protein>
<organism evidence="5 6">
    <name type="scientific">Acropora cervicornis</name>
    <name type="common">Staghorn coral</name>
    <dbReference type="NCBI Taxonomy" id="6130"/>
    <lineage>
        <taxon>Eukaryota</taxon>
        <taxon>Metazoa</taxon>
        <taxon>Cnidaria</taxon>
        <taxon>Anthozoa</taxon>
        <taxon>Hexacorallia</taxon>
        <taxon>Scleractinia</taxon>
        <taxon>Astrocoeniina</taxon>
        <taxon>Acroporidae</taxon>
        <taxon>Acropora</taxon>
    </lineage>
</organism>
<dbReference type="SUPFAM" id="SSF47473">
    <property type="entry name" value="EF-hand"/>
    <property type="match status" value="1"/>
</dbReference>
<keyword evidence="6" id="KW-1185">Reference proteome</keyword>
<feature type="domain" description="EF-hand" evidence="4">
    <location>
        <begin position="47"/>
        <end position="80"/>
    </location>
</feature>
<evidence type="ECO:0000256" key="1">
    <source>
        <dbReference type="ARBA" id="ARBA00022723"/>
    </source>
</evidence>